<dbReference type="EMBL" id="KR029585">
    <property type="protein sequence ID" value="AKH46727.1"/>
    <property type="molecule type" value="Genomic_DNA"/>
</dbReference>
<reference evidence="1" key="1">
    <citation type="journal article" date="2015" name="Front. Microbiol.">
        <title>Combining genomic sequencing methods to explore viral diversity and reveal potential virus-host interactions.</title>
        <authorList>
            <person name="Chow C.E."/>
            <person name="Winget D.M."/>
            <person name="White R.A.III."/>
            <person name="Hallam S.J."/>
            <person name="Suttle C.A."/>
        </authorList>
    </citation>
    <scope>NUCLEOTIDE SEQUENCE</scope>
    <source>
        <strain evidence="1">Anoxic2_1</strain>
    </source>
</reference>
<proteinExistence type="predicted"/>
<sequence>MTCGDVPPVTTVEQRFAVSGSPFAKSDVSRSGLIVSVETAPSLACISLATV</sequence>
<evidence type="ECO:0000313" key="1">
    <source>
        <dbReference type="EMBL" id="AKH46727.1"/>
    </source>
</evidence>
<reference evidence="1" key="2">
    <citation type="submission" date="2015-03" db="EMBL/GenBank/DDBJ databases">
        <authorList>
            <person name="Chow C.-E.T."/>
            <person name="Winget D.M."/>
            <person name="White R.A.III."/>
            <person name="Hallam S.J."/>
            <person name="Suttle C.A."/>
        </authorList>
    </citation>
    <scope>NUCLEOTIDE SEQUENCE</scope>
    <source>
        <strain evidence="1">Anoxic2_1</strain>
    </source>
</reference>
<protein>
    <submittedName>
        <fullName evidence="1">Uncharacterized protein</fullName>
    </submittedName>
</protein>
<name>A0A0F7L5D4_9VIRU</name>
<organism evidence="1">
    <name type="scientific">uncultured marine virus</name>
    <dbReference type="NCBI Taxonomy" id="186617"/>
    <lineage>
        <taxon>Viruses</taxon>
        <taxon>environmental samples</taxon>
    </lineage>
</organism>
<accession>A0A0F7L5D4</accession>